<reference evidence="1" key="1">
    <citation type="submission" date="2016-03" db="EMBL/GenBank/DDBJ databases">
        <title>Microsymbionts genomes from the relict species Vavilovia formosa.</title>
        <authorList>
            <person name="Chirak E."/>
            <person name="Kimeklis A."/>
            <person name="Kopat V."/>
            <person name="Andronov E."/>
        </authorList>
    </citation>
    <scope>NUCLEOTIDE SEQUENCE [LARGE SCALE GENOMIC DNA]</scope>
    <source>
        <strain evidence="1">Vaf12</strain>
    </source>
</reference>
<name>A0A154I8Q9_RHILE</name>
<protein>
    <submittedName>
        <fullName evidence="1">Uncharacterized protein</fullName>
    </submittedName>
</protein>
<sequence>MPPILGIDAVVFGSASEVMVLTEVLRAIFALTALTGSVTVSWAATYPTVAIVDYVYGCMKANGETRAALENCSCSIDIIASIVPYEHYEAAETFRSLGLQTGERGVLFRESAPAKSATTELRRAQAEADVRCF</sequence>
<proteinExistence type="predicted"/>
<accession>A0A154I8Q9</accession>
<comment type="caution">
    <text evidence="1">The sequence shown here is derived from an EMBL/GenBank/DDBJ whole genome shotgun (WGS) entry which is preliminary data.</text>
</comment>
<gene>
    <name evidence="1" type="ORF">A4A59_33580</name>
</gene>
<dbReference type="AlphaFoldDB" id="A0A154I8Q9"/>
<evidence type="ECO:0000313" key="1">
    <source>
        <dbReference type="EMBL" id="KZA96968.1"/>
    </source>
</evidence>
<organism evidence="1">
    <name type="scientific">Rhizobium leguminosarum</name>
    <dbReference type="NCBI Taxonomy" id="384"/>
    <lineage>
        <taxon>Bacteria</taxon>
        <taxon>Pseudomonadati</taxon>
        <taxon>Pseudomonadota</taxon>
        <taxon>Alphaproteobacteria</taxon>
        <taxon>Hyphomicrobiales</taxon>
        <taxon>Rhizobiaceae</taxon>
        <taxon>Rhizobium/Agrobacterium group</taxon>
        <taxon>Rhizobium</taxon>
    </lineage>
</organism>
<dbReference type="EMBL" id="LVYU01000142">
    <property type="protein sequence ID" value="KZA96968.1"/>
    <property type="molecule type" value="Genomic_DNA"/>
</dbReference>